<dbReference type="Pfam" id="PF01497">
    <property type="entry name" value="Peripla_BP_2"/>
    <property type="match status" value="1"/>
</dbReference>
<dbReference type="PANTHER" id="PTHR30535:SF34">
    <property type="entry name" value="MOLYBDATE-BINDING PROTEIN MOLA"/>
    <property type="match status" value="1"/>
</dbReference>
<dbReference type="Gene3D" id="3.40.50.1980">
    <property type="entry name" value="Nitrogenase molybdenum iron protein domain"/>
    <property type="match status" value="2"/>
</dbReference>
<dbReference type="Gene3D" id="1.20.58.2180">
    <property type="match status" value="1"/>
</dbReference>
<dbReference type="PANTHER" id="PTHR30535">
    <property type="entry name" value="VITAMIN B12-BINDING PROTEIN"/>
    <property type="match status" value="1"/>
</dbReference>
<dbReference type="RefSeq" id="WP_005823240.1">
    <property type="nucleotide sequence ID" value="NZ_ACQL01000069.1"/>
</dbReference>
<dbReference type="InterPro" id="IPR002491">
    <property type="entry name" value="ABC_transptr_periplasmic_BD"/>
</dbReference>
<dbReference type="EMBL" id="ACQL01000069">
    <property type="protein sequence ID" value="EER47466.1"/>
    <property type="molecule type" value="Genomic_DNA"/>
</dbReference>
<dbReference type="PROSITE" id="PS50983">
    <property type="entry name" value="FE_B12_PBP"/>
    <property type="match status" value="1"/>
</dbReference>
<feature type="domain" description="Fe/B12 periplasmic-binding" evidence="2">
    <location>
        <begin position="45"/>
        <end position="305"/>
    </location>
</feature>
<feature type="chain" id="PRO_5002956985" evidence="1">
    <location>
        <begin position="27"/>
        <end position="346"/>
    </location>
</feature>
<evidence type="ECO:0000259" key="2">
    <source>
        <dbReference type="PROSITE" id="PS50983"/>
    </source>
</evidence>
<evidence type="ECO:0000313" key="3">
    <source>
        <dbReference type="EMBL" id="EER47466.1"/>
    </source>
</evidence>
<comment type="caution">
    <text evidence="3">The sequence shown here is derived from an EMBL/GenBank/DDBJ whole genome shotgun (WGS) entry which is preliminary data.</text>
</comment>
<dbReference type="OrthoDB" id="9775594at2"/>
<reference evidence="3 4" key="1">
    <citation type="journal article" date="2010" name="Vet. Microbiol.">
        <title>Production of haemolysins by strains of the Actinobacillus minor/porcitonsillarum complex.</title>
        <authorList>
            <person name="Arya G."/>
            <person name="Niven D.F."/>
        </authorList>
    </citation>
    <scope>NUCLEOTIDE SEQUENCE [LARGE SCALE GENOMIC DNA]</scope>
    <source>
        <strain evidence="3 4">NM305</strain>
    </source>
</reference>
<organism evidence="3 4">
    <name type="scientific">Actinobacillus minor NM305</name>
    <dbReference type="NCBI Taxonomy" id="637911"/>
    <lineage>
        <taxon>Bacteria</taxon>
        <taxon>Pseudomonadati</taxon>
        <taxon>Pseudomonadota</taxon>
        <taxon>Gammaproteobacteria</taxon>
        <taxon>Pasteurellales</taxon>
        <taxon>Pasteurellaceae</taxon>
        <taxon>Actinobacillus</taxon>
    </lineage>
</organism>
<sequence>MLSQTFKRKLSFLCLSVFLASPMVKAKVIEDSKGNQIDIPHQVNRVADLWHANNQIVLLLGGANKLVATTNVINANPWIRAVYPRISEVPALTDGNNIQLEELLATRPDVVLLSNAKMLQEIEKAGLKGVLIGFQDFEGLKKTVQITADVLGDNAPNVAKTYISELEGNIQFVTDRLKHVSEAQRPTVAHIASAKNLLKIDGGKSIIGAWIKLAGGKNALPEQANLVDVSLEELIKANPDIIIVGSTDAHLGVEKILSDPTWQSIKAVKEKKVYVNPLGTFAWDRYSAEEALQILWASKLFHPELFKDVDMVSKTQAFYQKYYQYHLTNENAQQILQGLEPLPNKK</sequence>
<keyword evidence="1" id="KW-0732">Signal</keyword>
<accession>C5S0N3</accession>
<name>C5S0N3_9PAST</name>
<dbReference type="SUPFAM" id="SSF53807">
    <property type="entry name" value="Helical backbone' metal receptor"/>
    <property type="match status" value="1"/>
</dbReference>
<evidence type="ECO:0000313" key="4">
    <source>
        <dbReference type="Proteomes" id="UP000005532"/>
    </source>
</evidence>
<feature type="signal peptide" evidence="1">
    <location>
        <begin position="1"/>
        <end position="26"/>
    </location>
</feature>
<gene>
    <name evidence="3" type="ORF">AM305_07293</name>
</gene>
<dbReference type="eggNOG" id="COG0614">
    <property type="taxonomic scope" value="Bacteria"/>
</dbReference>
<dbReference type="InterPro" id="IPR050902">
    <property type="entry name" value="ABC_Transporter_SBP"/>
</dbReference>
<dbReference type="AlphaFoldDB" id="C5S0N3"/>
<dbReference type="Proteomes" id="UP000005532">
    <property type="component" value="Unassembled WGS sequence"/>
</dbReference>
<evidence type="ECO:0000256" key="1">
    <source>
        <dbReference type="SAM" id="SignalP"/>
    </source>
</evidence>
<dbReference type="CDD" id="cd01142">
    <property type="entry name" value="TroA_e"/>
    <property type="match status" value="1"/>
</dbReference>
<protein>
    <submittedName>
        <fullName evidence="3">Iron chelatin ABC transporter substrate-binding component</fullName>
    </submittedName>
</protein>
<proteinExistence type="predicted"/>